<dbReference type="RefSeq" id="WP_012242180.1">
    <property type="nucleotide sequence ID" value="NZ_JACAOE010000001.1"/>
</dbReference>
<dbReference type="PROSITE" id="PS01192">
    <property type="entry name" value="HMG_COA_REDUCTASE_3"/>
    <property type="match status" value="1"/>
</dbReference>
<dbReference type="GO" id="GO:0015936">
    <property type="term" value="P:coenzyme A metabolic process"/>
    <property type="evidence" value="ECO:0007669"/>
    <property type="project" value="InterPro"/>
</dbReference>
<dbReference type="GeneID" id="41338414"/>
<dbReference type="EC" id="1.1.1.88" evidence="3"/>
<dbReference type="NCBIfam" id="TIGR00532">
    <property type="entry name" value="HMG_CoA_R_NAD"/>
    <property type="match status" value="1"/>
</dbReference>
<dbReference type="SUPFAM" id="SSF56542">
    <property type="entry name" value="Substrate-binding domain of HMG-CoA reductase"/>
    <property type="match status" value="1"/>
</dbReference>
<dbReference type="PANTHER" id="PTHR10572:SF24">
    <property type="entry name" value="3-HYDROXY-3-METHYLGLUTARYL-COENZYME A REDUCTASE"/>
    <property type="match status" value="1"/>
</dbReference>
<dbReference type="InterPro" id="IPR023076">
    <property type="entry name" value="HMG_CoA_Rdtase_CS"/>
</dbReference>
<dbReference type="Gene3D" id="3.90.770.10">
    <property type="entry name" value="3-hydroxy-3-methylglutaryl-coenzyme A Reductase, Chain A, domain 2"/>
    <property type="match status" value="2"/>
</dbReference>
<evidence type="ECO:0000256" key="2">
    <source>
        <dbReference type="ARBA" id="ARBA00023002"/>
    </source>
</evidence>
<evidence type="ECO:0000256" key="3">
    <source>
        <dbReference type="RuleBase" id="RU361219"/>
    </source>
</evidence>
<accession>A0A553IJH2</accession>
<dbReference type="EMBL" id="VKID01000001">
    <property type="protein sequence ID" value="TRY00322.1"/>
    <property type="molecule type" value="Genomic_DNA"/>
</dbReference>
<evidence type="ECO:0000256" key="1">
    <source>
        <dbReference type="ARBA" id="ARBA00007661"/>
    </source>
</evidence>
<dbReference type="Proteomes" id="UP000315938">
    <property type="component" value="Unassembled WGS sequence"/>
</dbReference>
<dbReference type="InterPro" id="IPR002202">
    <property type="entry name" value="HMG_CoA_Rdtase"/>
</dbReference>
<dbReference type="GO" id="GO:0140643">
    <property type="term" value="F:hydroxymethylglutaryl-CoA reductase (NADH) activity"/>
    <property type="evidence" value="ECO:0007669"/>
    <property type="project" value="UniProtKB-EC"/>
</dbReference>
<dbReference type="OMA" id="GHMKMHL"/>
<dbReference type="InterPro" id="IPR004553">
    <property type="entry name" value="HMG_CoA_Rdtase_bac-typ"/>
</dbReference>
<dbReference type="PROSITE" id="PS50065">
    <property type="entry name" value="HMG_COA_REDUCTASE_4"/>
    <property type="match status" value="1"/>
</dbReference>
<proteinExistence type="inferred from homology"/>
<dbReference type="GO" id="GO:0004420">
    <property type="term" value="F:hydroxymethylglutaryl-CoA reductase (NADPH) activity"/>
    <property type="evidence" value="ECO:0007669"/>
    <property type="project" value="InterPro"/>
</dbReference>
<dbReference type="CDD" id="cd00644">
    <property type="entry name" value="HMG-CoA_reductase_classII"/>
    <property type="match status" value="1"/>
</dbReference>
<dbReference type="PRINTS" id="PR00071">
    <property type="entry name" value="HMGCOARDTASE"/>
</dbReference>
<dbReference type="PANTHER" id="PTHR10572">
    <property type="entry name" value="3-HYDROXY-3-METHYLGLUTARYL-COENZYME A REDUCTASE"/>
    <property type="match status" value="1"/>
</dbReference>
<gene>
    <name evidence="4" type="ORF">FNV44_04540</name>
</gene>
<dbReference type="SUPFAM" id="SSF55035">
    <property type="entry name" value="NAD-binding domain of HMG-CoA reductase"/>
    <property type="match status" value="1"/>
</dbReference>
<dbReference type="InterPro" id="IPR009023">
    <property type="entry name" value="HMG_CoA_Rdtase_NAD(P)-bd_sf"/>
</dbReference>
<comment type="catalytic activity">
    <reaction evidence="3">
        <text>(R)-mevalonate + 2 NAD(+) + CoA = (3S)-3-hydroxy-3-methylglutaryl-CoA + 2 NADH + 2 H(+)</text>
        <dbReference type="Rhea" id="RHEA:14833"/>
        <dbReference type="ChEBI" id="CHEBI:15378"/>
        <dbReference type="ChEBI" id="CHEBI:36464"/>
        <dbReference type="ChEBI" id="CHEBI:43074"/>
        <dbReference type="ChEBI" id="CHEBI:57287"/>
        <dbReference type="ChEBI" id="CHEBI:57540"/>
        <dbReference type="ChEBI" id="CHEBI:57945"/>
        <dbReference type="EC" id="1.1.1.88"/>
    </reaction>
</comment>
<dbReference type="InterPro" id="IPR009029">
    <property type="entry name" value="HMG_CoA_Rdtase_sub-bd_dom_sf"/>
</dbReference>
<comment type="pathway">
    <text evidence="3">Metabolic intermediate metabolism; (R)-mevalonate degradation; (S)-3-hydroxy-3-methylglutaryl-CoA from (R)-mevalonate: step 1/1.</text>
</comment>
<keyword evidence="3" id="KW-0520">NAD</keyword>
<comment type="similarity">
    <text evidence="1 3">Belongs to the HMG-CoA reductase family.</text>
</comment>
<evidence type="ECO:0000313" key="5">
    <source>
        <dbReference type="Proteomes" id="UP000315938"/>
    </source>
</evidence>
<dbReference type="UniPathway" id="UPA00257">
    <property type="reaction ID" value="UER00367"/>
</dbReference>
<reference evidence="4 5" key="1">
    <citation type="submission" date="2019-07" db="EMBL/GenBank/DDBJ databases">
        <title>Genome sequence of Acholeplasma laidlawii strain with increased resistance to erythromycin.</title>
        <authorList>
            <person name="Medvedeva E.S."/>
            <person name="Baranova N.B."/>
            <person name="Siniagina M.N."/>
            <person name="Mouzykantov A."/>
            <person name="Chernova O.A."/>
            <person name="Chernov V.M."/>
        </authorList>
    </citation>
    <scope>NUCLEOTIDE SEQUENCE [LARGE SCALE GENOMIC DNA]</scope>
    <source>
        <strain evidence="4 5">PG8REry</strain>
    </source>
</reference>
<dbReference type="InterPro" id="IPR023074">
    <property type="entry name" value="HMG_CoA_Rdtase_cat_sf"/>
</dbReference>
<dbReference type="Pfam" id="PF00368">
    <property type="entry name" value="HMG-CoA_red"/>
    <property type="match status" value="1"/>
</dbReference>
<dbReference type="AlphaFoldDB" id="A0A553IJH2"/>
<keyword evidence="2 3" id="KW-0560">Oxidoreductase</keyword>
<protein>
    <recommendedName>
        <fullName evidence="3">3-hydroxy-3-methylglutaryl coenzyme A reductase</fullName>
        <shortName evidence="3">HMG-CoA reductase</shortName>
        <ecNumber evidence="3">1.1.1.88</ecNumber>
    </recommendedName>
</protein>
<name>A0A553IJH2_ACHLA</name>
<organism evidence="4 5">
    <name type="scientific">Acholeplasma laidlawii</name>
    <dbReference type="NCBI Taxonomy" id="2148"/>
    <lineage>
        <taxon>Bacteria</taxon>
        <taxon>Bacillati</taxon>
        <taxon>Mycoplasmatota</taxon>
        <taxon>Mollicutes</taxon>
        <taxon>Acholeplasmatales</taxon>
        <taxon>Acholeplasmataceae</taxon>
        <taxon>Acholeplasma</taxon>
    </lineage>
</organism>
<evidence type="ECO:0000313" key="4">
    <source>
        <dbReference type="EMBL" id="TRY00322.1"/>
    </source>
</evidence>
<comment type="caution">
    <text evidence="4">The sequence shown here is derived from an EMBL/GenBank/DDBJ whole genome shotgun (WGS) entry which is preliminary data.</text>
</comment>
<dbReference type="Gene3D" id="1.10.8.660">
    <property type="match status" value="1"/>
</dbReference>
<sequence>MNKLLKNFYKKSIEERIEALESIDRFDASLNKSAGDIVFDHLIENFITTYEVGLGVAPDFLIDDVLYHIPMATEEPSVIAGAAHAAKIIYRNGGFKIDEINRVMIGQIIFKNVSDPKALIDYLNSHKETFKDIAYKAHPQIHNLGGGLLSFKVEDKTQGFVCFYASINTLDAMGANTINTILEAISHFVTIDYKAEVLMSILSNLAVDALVSASVKIDPKHLKNSDVIHKDIAAASTYAHIDPYRAATHNKGIMNGISALMLATGNDTRSIEAGAHAYASVSGKYIPLTKWYVKDDFLVGEIKIPLALGTVGGSMGILPKVKLSHKILGVKNAMELMKVAACLGLAQNFAALYALTTDGINKGHMRLHARNVALEAGAQPSNINEVVNHLVTSKEITVANAKEFIKTLS</sequence>